<evidence type="ECO:0000256" key="1">
    <source>
        <dbReference type="SAM" id="Phobius"/>
    </source>
</evidence>
<organism evidence="2 3">
    <name type="scientific">Mycetomoellerius zeteki</name>
    <dbReference type="NCBI Taxonomy" id="64791"/>
    <lineage>
        <taxon>Eukaryota</taxon>
        <taxon>Metazoa</taxon>
        <taxon>Ecdysozoa</taxon>
        <taxon>Arthropoda</taxon>
        <taxon>Hexapoda</taxon>
        <taxon>Insecta</taxon>
        <taxon>Pterygota</taxon>
        <taxon>Neoptera</taxon>
        <taxon>Endopterygota</taxon>
        <taxon>Hymenoptera</taxon>
        <taxon>Apocrita</taxon>
        <taxon>Aculeata</taxon>
        <taxon>Formicoidea</taxon>
        <taxon>Formicidae</taxon>
        <taxon>Myrmicinae</taxon>
        <taxon>Mycetomoellerius</taxon>
    </lineage>
</organism>
<dbReference type="AlphaFoldDB" id="A0A151WTD3"/>
<keyword evidence="1" id="KW-1133">Transmembrane helix</keyword>
<name>A0A151WTD3_9HYME</name>
<keyword evidence="3" id="KW-1185">Reference proteome</keyword>
<gene>
    <name evidence="2" type="ORF">ALC60_09807</name>
</gene>
<evidence type="ECO:0000313" key="3">
    <source>
        <dbReference type="Proteomes" id="UP000075809"/>
    </source>
</evidence>
<dbReference type="Proteomes" id="UP000075809">
    <property type="component" value="Unassembled WGS sequence"/>
</dbReference>
<feature type="non-terminal residue" evidence="2">
    <location>
        <position position="1"/>
    </location>
</feature>
<keyword evidence="1" id="KW-0812">Transmembrane</keyword>
<feature type="transmembrane region" description="Helical" evidence="1">
    <location>
        <begin position="96"/>
        <end position="114"/>
    </location>
</feature>
<accession>A0A151WTD3</accession>
<proteinExistence type="predicted"/>
<evidence type="ECO:0000313" key="2">
    <source>
        <dbReference type="EMBL" id="KYQ51093.1"/>
    </source>
</evidence>
<sequence>NSSSFNTVVTSVTVKFSDAAFCLTGLASSSLIRSASPTFVSVTINSSRASCCTIALPDFGRSLLIFPALCSTKISAFDAMNAGARSCLREFNVRHFFLGFYVCFINIFLFCDFLHNDTDSFYRNELHFKNFQFGFFFSKSRLRYFNTSDSIIDHLDGMDFRFSIFLHASLSIMNERFKDSFRFG</sequence>
<protein>
    <submittedName>
        <fullName evidence="2">Uncharacterized protein</fullName>
    </submittedName>
</protein>
<reference evidence="2 3" key="1">
    <citation type="submission" date="2015-09" db="EMBL/GenBank/DDBJ databases">
        <title>Trachymyrmex zeteki WGS genome.</title>
        <authorList>
            <person name="Nygaard S."/>
            <person name="Hu H."/>
            <person name="Boomsma J."/>
            <person name="Zhang G."/>
        </authorList>
    </citation>
    <scope>NUCLEOTIDE SEQUENCE [LARGE SCALE GENOMIC DNA]</scope>
    <source>
        <strain evidence="2">Tzet28-1</strain>
        <tissue evidence="2">Whole body</tissue>
    </source>
</reference>
<dbReference type="EMBL" id="KQ982761">
    <property type="protein sequence ID" value="KYQ51093.1"/>
    <property type="molecule type" value="Genomic_DNA"/>
</dbReference>
<keyword evidence="1" id="KW-0472">Membrane</keyword>